<dbReference type="GO" id="GO:0005886">
    <property type="term" value="C:plasma membrane"/>
    <property type="evidence" value="ECO:0007669"/>
    <property type="project" value="UniProtKB-SubCell"/>
</dbReference>
<dbReference type="PANTHER" id="PTHR43394:SF1">
    <property type="entry name" value="ATP-BINDING CASSETTE SUB-FAMILY B MEMBER 10, MITOCHONDRIAL"/>
    <property type="match status" value="1"/>
</dbReference>
<dbReference type="FunFam" id="3.40.50.300:FF:000287">
    <property type="entry name" value="Multidrug ABC transporter ATP-binding protein"/>
    <property type="match status" value="1"/>
</dbReference>
<dbReference type="GO" id="GO:0015421">
    <property type="term" value="F:ABC-type oligopeptide transporter activity"/>
    <property type="evidence" value="ECO:0007669"/>
    <property type="project" value="TreeGrafter"/>
</dbReference>
<feature type="domain" description="ABC transporter" evidence="11">
    <location>
        <begin position="375"/>
        <end position="609"/>
    </location>
</feature>
<keyword evidence="8 10" id="KW-0472">Membrane</keyword>
<comment type="subcellular location">
    <subcellularLocation>
        <location evidence="1">Cell membrane</location>
        <topology evidence="1">Multi-pass membrane protein</topology>
    </subcellularLocation>
</comment>
<comment type="caution">
    <text evidence="13">The sequence shown here is derived from an EMBL/GenBank/DDBJ whole genome shotgun (WGS) entry which is preliminary data.</text>
</comment>
<dbReference type="InterPro" id="IPR011527">
    <property type="entry name" value="ABC1_TM_dom"/>
</dbReference>
<evidence type="ECO:0000256" key="7">
    <source>
        <dbReference type="ARBA" id="ARBA00022989"/>
    </source>
</evidence>
<dbReference type="Pfam" id="PF00005">
    <property type="entry name" value="ABC_tran"/>
    <property type="match status" value="1"/>
</dbReference>
<dbReference type="Gene3D" id="1.20.1560.10">
    <property type="entry name" value="ABC transporter type 1, transmembrane domain"/>
    <property type="match status" value="1"/>
</dbReference>
<dbReference type="PANTHER" id="PTHR43394">
    <property type="entry name" value="ATP-DEPENDENT PERMEASE MDL1, MITOCHONDRIAL"/>
    <property type="match status" value="1"/>
</dbReference>
<gene>
    <name evidence="13" type="ORF">JOD01_002975</name>
</gene>
<dbReference type="AlphaFoldDB" id="A0A938Y3L4"/>
<dbReference type="GO" id="GO:0005524">
    <property type="term" value="F:ATP binding"/>
    <property type="evidence" value="ECO:0007669"/>
    <property type="project" value="UniProtKB-KW"/>
</dbReference>
<dbReference type="InterPro" id="IPR003593">
    <property type="entry name" value="AAA+_ATPase"/>
</dbReference>
<dbReference type="InterPro" id="IPR027417">
    <property type="entry name" value="P-loop_NTPase"/>
</dbReference>
<evidence type="ECO:0000313" key="14">
    <source>
        <dbReference type="Proteomes" id="UP000717624"/>
    </source>
</evidence>
<protein>
    <submittedName>
        <fullName evidence="13">ATP-binding cassette subfamily B protein</fullName>
    </submittedName>
</protein>
<dbReference type="SUPFAM" id="SSF52540">
    <property type="entry name" value="P-loop containing nucleoside triphosphate hydrolases"/>
    <property type="match status" value="1"/>
</dbReference>
<proteinExistence type="predicted"/>
<dbReference type="Proteomes" id="UP000717624">
    <property type="component" value="Unassembled WGS sequence"/>
</dbReference>
<evidence type="ECO:0000256" key="3">
    <source>
        <dbReference type="ARBA" id="ARBA00022475"/>
    </source>
</evidence>
<reference evidence="13" key="1">
    <citation type="submission" date="2021-01" db="EMBL/GenBank/DDBJ databases">
        <title>Genomic Encyclopedia of Type Strains, Phase IV (KMG-IV): sequencing the most valuable type-strain genomes for metagenomic binning, comparative biology and taxonomic classification.</title>
        <authorList>
            <person name="Goeker M."/>
        </authorList>
    </citation>
    <scope>NUCLEOTIDE SEQUENCE</scope>
    <source>
        <strain evidence="13">DSM 25523</strain>
    </source>
</reference>
<evidence type="ECO:0000259" key="11">
    <source>
        <dbReference type="PROSITE" id="PS50893"/>
    </source>
</evidence>
<dbReference type="FunFam" id="1.20.1560.10:FF:000011">
    <property type="entry name" value="Multidrug ABC transporter ATP-binding protein"/>
    <property type="match status" value="1"/>
</dbReference>
<keyword evidence="14" id="KW-1185">Reference proteome</keyword>
<keyword evidence="5" id="KW-0547">Nucleotide-binding</keyword>
<dbReference type="InterPro" id="IPR017871">
    <property type="entry name" value="ABC_transporter-like_CS"/>
</dbReference>
<keyword evidence="7 10" id="KW-1133">Transmembrane helix</keyword>
<evidence type="ECO:0000256" key="10">
    <source>
        <dbReference type="SAM" id="Phobius"/>
    </source>
</evidence>
<evidence type="ECO:0000256" key="2">
    <source>
        <dbReference type="ARBA" id="ARBA00022448"/>
    </source>
</evidence>
<evidence type="ECO:0000259" key="12">
    <source>
        <dbReference type="PROSITE" id="PS50929"/>
    </source>
</evidence>
<dbReference type="Gene3D" id="3.40.50.300">
    <property type="entry name" value="P-loop containing nucleotide triphosphate hydrolases"/>
    <property type="match status" value="1"/>
</dbReference>
<dbReference type="SUPFAM" id="SSF90123">
    <property type="entry name" value="ABC transporter transmembrane region"/>
    <property type="match status" value="1"/>
</dbReference>
<keyword evidence="6 13" id="KW-0067">ATP-binding</keyword>
<organism evidence="13 14">
    <name type="scientific">Brevibacillus fulvus</name>
    <dbReference type="NCBI Taxonomy" id="1125967"/>
    <lineage>
        <taxon>Bacteria</taxon>
        <taxon>Bacillati</taxon>
        <taxon>Bacillota</taxon>
        <taxon>Bacilli</taxon>
        <taxon>Bacillales</taxon>
        <taxon>Paenibacillaceae</taxon>
        <taxon>Brevibacillus</taxon>
    </lineage>
</organism>
<feature type="transmembrane region" description="Helical" evidence="10">
    <location>
        <begin position="188"/>
        <end position="211"/>
    </location>
</feature>
<dbReference type="InterPro" id="IPR039421">
    <property type="entry name" value="Type_1_exporter"/>
</dbReference>
<dbReference type="InterPro" id="IPR036640">
    <property type="entry name" value="ABC1_TM_sf"/>
</dbReference>
<feature type="compositionally biased region" description="Basic and acidic residues" evidence="9">
    <location>
        <begin position="1"/>
        <end position="13"/>
    </location>
</feature>
<accession>A0A938Y3L4</accession>
<keyword evidence="3" id="KW-1003">Cell membrane</keyword>
<sequence length="621" mass="68508">MSDHANRTHRDASKPPNPPIGFGRPGPGRFFGPKVRPQNGLATIKRLWGYLGRQRSGMLIATLLTLLGSAIALIGPYLMGKAVDDYIIPKDYAGLGWLCLGMLGFYLLGSLVSWGQSYVMAGVSGRTVRELRQDVFKAFQLLPLKFFDSRPHGEWMSRATNDVENVSNSLNQSVIQLLSSVITLAGSLVMMLRLNLVLTCVSLVCIPLMLLATKKIAQLSRGYFKGQQQELGALNGFIEEMVSGQKTVKAFRREAVAIEQFQAINKRLNRVGIKAQIVSGTVGPVINFVNNVSFALIAAIGGWMAFHDWTTIGVIVSFLNYSKQFNRPINELANQYNMVQSAIAGAERVFEILDMDTEFTEEQEARVNKEVTGKVEFRAVSFGYTREKPILQQVSFTAKPGDKIALVGPTGAGKTTIVNLLTRFYDIDSGTIAIDGINLNLWEKNNLRSKLGIVLQDAYVFSGTIRENIRYGRLEATDEEVVAAAKLANADGFITRLPQGYDTILTAEGSNLSHGQRQLLTIARTILADPAILILDEATSSIDTRTEMHVQEAMKTLMKGRTSFVIAHRLNTIRDADLILVLNAGQIVEQGTHRQLLQAKGFYYQLYTSQFERADTASGIT</sequence>
<evidence type="ECO:0000256" key="1">
    <source>
        <dbReference type="ARBA" id="ARBA00004651"/>
    </source>
</evidence>
<evidence type="ECO:0000256" key="6">
    <source>
        <dbReference type="ARBA" id="ARBA00022840"/>
    </source>
</evidence>
<keyword evidence="2" id="KW-0813">Transport</keyword>
<dbReference type="PROSITE" id="PS00211">
    <property type="entry name" value="ABC_TRANSPORTER_1"/>
    <property type="match status" value="1"/>
</dbReference>
<dbReference type="CDD" id="cd18547">
    <property type="entry name" value="ABC_6TM_Tm288_like"/>
    <property type="match status" value="1"/>
</dbReference>
<evidence type="ECO:0000256" key="9">
    <source>
        <dbReference type="SAM" id="MobiDB-lite"/>
    </source>
</evidence>
<dbReference type="EMBL" id="JAFBEB010000011">
    <property type="protein sequence ID" value="MBM7591336.1"/>
    <property type="molecule type" value="Genomic_DNA"/>
</dbReference>
<feature type="domain" description="ABC transmembrane type-1" evidence="12">
    <location>
        <begin position="59"/>
        <end position="341"/>
    </location>
</feature>
<dbReference type="CDD" id="cd03254">
    <property type="entry name" value="ABCC_Glucan_exporter_like"/>
    <property type="match status" value="1"/>
</dbReference>
<evidence type="ECO:0000256" key="8">
    <source>
        <dbReference type="ARBA" id="ARBA00023136"/>
    </source>
</evidence>
<evidence type="ECO:0000256" key="5">
    <source>
        <dbReference type="ARBA" id="ARBA00022741"/>
    </source>
</evidence>
<name>A0A938Y3L4_9BACL</name>
<dbReference type="Pfam" id="PF00664">
    <property type="entry name" value="ABC_membrane"/>
    <property type="match status" value="1"/>
</dbReference>
<evidence type="ECO:0000256" key="4">
    <source>
        <dbReference type="ARBA" id="ARBA00022692"/>
    </source>
</evidence>
<dbReference type="SMART" id="SM00382">
    <property type="entry name" value="AAA"/>
    <property type="match status" value="1"/>
</dbReference>
<keyword evidence="4 10" id="KW-0812">Transmembrane</keyword>
<dbReference type="RefSeq" id="WP_204519049.1">
    <property type="nucleotide sequence ID" value="NZ_BAABIN010000003.1"/>
</dbReference>
<feature type="transmembrane region" description="Helical" evidence="10">
    <location>
        <begin position="58"/>
        <end position="80"/>
    </location>
</feature>
<evidence type="ECO:0000313" key="13">
    <source>
        <dbReference type="EMBL" id="MBM7591336.1"/>
    </source>
</evidence>
<feature type="transmembrane region" description="Helical" evidence="10">
    <location>
        <begin position="92"/>
        <end position="114"/>
    </location>
</feature>
<dbReference type="GO" id="GO:0016887">
    <property type="term" value="F:ATP hydrolysis activity"/>
    <property type="evidence" value="ECO:0007669"/>
    <property type="project" value="InterPro"/>
</dbReference>
<feature type="region of interest" description="Disordered" evidence="9">
    <location>
        <begin position="1"/>
        <end position="23"/>
    </location>
</feature>
<dbReference type="InterPro" id="IPR003439">
    <property type="entry name" value="ABC_transporter-like_ATP-bd"/>
</dbReference>
<dbReference type="PROSITE" id="PS50893">
    <property type="entry name" value="ABC_TRANSPORTER_2"/>
    <property type="match status" value="1"/>
</dbReference>
<dbReference type="PROSITE" id="PS50929">
    <property type="entry name" value="ABC_TM1F"/>
    <property type="match status" value="1"/>
</dbReference>